<comment type="subunit">
    <text evidence="5">Homoheptamer.</text>
</comment>
<dbReference type="Pfam" id="PF00924">
    <property type="entry name" value="MS_channel_2nd"/>
    <property type="match status" value="1"/>
</dbReference>
<gene>
    <name evidence="7" type="ORF">GCM10022278_01030</name>
</gene>
<evidence type="ECO:0000313" key="8">
    <source>
        <dbReference type="Proteomes" id="UP001501337"/>
    </source>
</evidence>
<keyword evidence="5" id="KW-0813">Transport</keyword>
<comment type="caution">
    <text evidence="7">The sequence shown here is derived from an EMBL/GenBank/DDBJ whole genome shotgun (WGS) entry which is preliminary data.</text>
</comment>
<dbReference type="RefSeq" id="WP_344802194.1">
    <property type="nucleotide sequence ID" value="NZ_BAABBO010000001.1"/>
</dbReference>
<comment type="function">
    <text evidence="5">Mechanosensitive channel that participates in the regulation of osmotic pressure changes within the cell, opening in response to stretch forces in the membrane lipid bilayer, without the need for other proteins. Contributes to normal resistance to hypoosmotic shock. Forms an ion channel of 1.0 nanosiemens conductance with a slight preference for anions.</text>
</comment>
<keyword evidence="5" id="KW-1003">Cell membrane</keyword>
<sequence length="301" mass="33805">MLEQVGITTEGFAWSGPLLSLLGSTLILFVAVLVIRALFTRFIRRTVHSMELRRKWLVQSRNGLILLLVLGLVMIWGEELRTLALSIVAIAVAFVVATKELILCVTGSLLKAGARSFDIGDRIQVKDFRGDVIDQNLLATTLMEVGPGKIAHQRTGRMTVIPNALFVSEAVINESYTDEFVLNVLTVPFKREDDWVAAQEAFLEAAKRHCEPFLNDARRYMTKLSDRRGLDVPSVEPRVTIHAPLAAEIHLVVRFPSRATQRSFIEQAILNEVFGKSNFLPKKLEDRRPQEEEVEGEEPAF</sequence>
<evidence type="ECO:0000256" key="2">
    <source>
        <dbReference type="ARBA" id="ARBA00022692"/>
    </source>
</evidence>
<evidence type="ECO:0000256" key="5">
    <source>
        <dbReference type="RuleBase" id="RU369025"/>
    </source>
</evidence>
<dbReference type="InterPro" id="IPR006685">
    <property type="entry name" value="MscS_channel_2nd"/>
</dbReference>
<organism evidence="7 8">
    <name type="scientific">Allohahella marinimesophila</name>
    <dbReference type="NCBI Taxonomy" id="1054972"/>
    <lineage>
        <taxon>Bacteria</taxon>
        <taxon>Pseudomonadati</taxon>
        <taxon>Pseudomonadota</taxon>
        <taxon>Gammaproteobacteria</taxon>
        <taxon>Oceanospirillales</taxon>
        <taxon>Hahellaceae</taxon>
        <taxon>Allohahella</taxon>
    </lineage>
</organism>
<comment type="subcellular location">
    <subcellularLocation>
        <location evidence="5">Cell inner membrane</location>
        <topology evidence="5">Multi-pass membrane protein</topology>
    </subcellularLocation>
    <subcellularLocation>
        <location evidence="1">Membrane</location>
    </subcellularLocation>
</comment>
<feature type="transmembrane region" description="Helical" evidence="5">
    <location>
        <begin position="18"/>
        <end position="39"/>
    </location>
</feature>
<evidence type="ECO:0000259" key="6">
    <source>
        <dbReference type="Pfam" id="PF00924"/>
    </source>
</evidence>
<protein>
    <recommendedName>
        <fullName evidence="5">Small-conductance mechanosensitive channel</fullName>
    </recommendedName>
</protein>
<comment type="similarity">
    <text evidence="5">Belongs to the MscS (TC 1.A.23) family.</text>
</comment>
<keyword evidence="5" id="KW-0407">Ion channel</keyword>
<evidence type="ECO:0000256" key="1">
    <source>
        <dbReference type="ARBA" id="ARBA00004370"/>
    </source>
</evidence>
<keyword evidence="2 5" id="KW-0812">Transmembrane</keyword>
<keyword evidence="5" id="KW-0997">Cell inner membrane</keyword>
<dbReference type="SUPFAM" id="SSF50182">
    <property type="entry name" value="Sm-like ribonucleoproteins"/>
    <property type="match status" value="1"/>
</dbReference>
<dbReference type="InterPro" id="IPR023408">
    <property type="entry name" value="MscS_beta-dom_sf"/>
</dbReference>
<dbReference type="EMBL" id="BAABBO010000001">
    <property type="protein sequence ID" value="GAA3945648.1"/>
    <property type="molecule type" value="Genomic_DNA"/>
</dbReference>
<keyword evidence="3 5" id="KW-1133">Transmembrane helix</keyword>
<keyword evidence="4 5" id="KW-0472">Membrane</keyword>
<name>A0ABP7NHA5_9GAMM</name>
<evidence type="ECO:0000256" key="4">
    <source>
        <dbReference type="ARBA" id="ARBA00023136"/>
    </source>
</evidence>
<accession>A0ABP7NHA5</accession>
<dbReference type="Proteomes" id="UP001501337">
    <property type="component" value="Unassembled WGS sequence"/>
</dbReference>
<dbReference type="PANTHER" id="PTHR30221">
    <property type="entry name" value="SMALL-CONDUCTANCE MECHANOSENSITIVE CHANNEL"/>
    <property type="match status" value="1"/>
</dbReference>
<feature type="transmembrane region" description="Helical" evidence="5">
    <location>
        <begin position="83"/>
        <end position="105"/>
    </location>
</feature>
<feature type="domain" description="Mechanosensitive ion channel MscS" evidence="6">
    <location>
        <begin position="114"/>
        <end position="175"/>
    </location>
</feature>
<feature type="transmembrane region" description="Helical" evidence="5">
    <location>
        <begin position="60"/>
        <end position="77"/>
    </location>
</feature>
<dbReference type="PANTHER" id="PTHR30221:SF8">
    <property type="entry name" value="SMALL-CONDUCTANCE MECHANOSENSITIVE CHANNEL"/>
    <property type="match status" value="1"/>
</dbReference>
<comment type="caution">
    <text evidence="5">Lacks conserved residue(s) required for the propagation of feature annotation.</text>
</comment>
<reference evidence="8" key="1">
    <citation type="journal article" date="2019" name="Int. J. Syst. Evol. Microbiol.">
        <title>The Global Catalogue of Microorganisms (GCM) 10K type strain sequencing project: providing services to taxonomists for standard genome sequencing and annotation.</title>
        <authorList>
            <consortium name="The Broad Institute Genomics Platform"/>
            <consortium name="The Broad Institute Genome Sequencing Center for Infectious Disease"/>
            <person name="Wu L."/>
            <person name="Ma J."/>
        </authorList>
    </citation>
    <scope>NUCLEOTIDE SEQUENCE [LARGE SCALE GENOMIC DNA]</scope>
    <source>
        <strain evidence="8">JCM 17555</strain>
    </source>
</reference>
<dbReference type="InterPro" id="IPR045275">
    <property type="entry name" value="MscS_archaea/bacteria_type"/>
</dbReference>
<keyword evidence="5" id="KW-0406">Ion transport</keyword>
<keyword evidence="8" id="KW-1185">Reference proteome</keyword>
<evidence type="ECO:0000313" key="7">
    <source>
        <dbReference type="EMBL" id="GAA3945648.1"/>
    </source>
</evidence>
<evidence type="ECO:0000256" key="3">
    <source>
        <dbReference type="ARBA" id="ARBA00022989"/>
    </source>
</evidence>
<proteinExistence type="inferred from homology"/>
<dbReference type="Gene3D" id="2.30.30.60">
    <property type="match status" value="1"/>
</dbReference>
<dbReference type="InterPro" id="IPR010920">
    <property type="entry name" value="LSM_dom_sf"/>
</dbReference>